<dbReference type="InterPro" id="IPR016461">
    <property type="entry name" value="COMT-like"/>
</dbReference>
<feature type="domain" description="O-methyltransferase C-terminal" evidence="6">
    <location>
        <begin position="128"/>
        <end position="223"/>
    </location>
</feature>
<evidence type="ECO:0000256" key="3">
    <source>
        <dbReference type="ARBA" id="ARBA00022691"/>
    </source>
</evidence>
<reference evidence="8" key="1">
    <citation type="journal article" date="2014" name="Science">
        <title>Ancient hybridizations among the ancestral genomes of bread wheat.</title>
        <authorList>
            <consortium name="International Wheat Genome Sequencing Consortium,"/>
            <person name="Marcussen T."/>
            <person name="Sandve S.R."/>
            <person name="Heier L."/>
            <person name="Spannagl M."/>
            <person name="Pfeifer M."/>
            <person name="Jakobsen K.S."/>
            <person name="Wulff B.B."/>
            <person name="Steuernagel B."/>
            <person name="Mayer K.F."/>
            <person name="Olsen O.A."/>
        </authorList>
    </citation>
    <scope>NUCLEOTIDE SEQUENCE [LARGE SCALE GENOMIC DNA]</scope>
    <source>
        <strain evidence="8">cv. AL8/78</strain>
    </source>
</reference>
<dbReference type="Gramene" id="AET6Gv20141200.3">
    <property type="protein sequence ID" value="AET6Gv20141200.3"/>
    <property type="gene ID" value="AET6Gv20141200"/>
</dbReference>
<dbReference type="InterPro" id="IPR001077">
    <property type="entry name" value="COMT_C"/>
</dbReference>
<dbReference type="GO" id="GO:0008171">
    <property type="term" value="F:O-methyltransferase activity"/>
    <property type="evidence" value="ECO:0007669"/>
    <property type="project" value="InterPro"/>
</dbReference>
<keyword evidence="5" id="KW-0472">Membrane</keyword>
<reference evidence="8" key="2">
    <citation type="journal article" date="2017" name="Nat. Plants">
        <title>The Aegilops tauschii genome reveals multiple impacts of transposons.</title>
        <authorList>
            <person name="Zhao G."/>
            <person name="Zou C."/>
            <person name="Li K."/>
            <person name="Wang K."/>
            <person name="Li T."/>
            <person name="Gao L."/>
            <person name="Zhang X."/>
            <person name="Wang H."/>
            <person name="Yang Z."/>
            <person name="Liu X."/>
            <person name="Jiang W."/>
            <person name="Mao L."/>
            <person name="Kong X."/>
            <person name="Jiao Y."/>
            <person name="Jia J."/>
        </authorList>
    </citation>
    <scope>NUCLEOTIDE SEQUENCE [LARGE SCALE GENOMIC DNA]</scope>
    <source>
        <strain evidence="8">cv. AL8/78</strain>
    </source>
</reference>
<evidence type="ECO:0000256" key="5">
    <source>
        <dbReference type="SAM" id="Phobius"/>
    </source>
</evidence>
<dbReference type="SUPFAM" id="SSF53335">
    <property type="entry name" value="S-adenosyl-L-methionine-dependent methyltransferases"/>
    <property type="match status" value="1"/>
</dbReference>
<evidence type="ECO:0000259" key="6">
    <source>
        <dbReference type="Pfam" id="PF00891"/>
    </source>
</evidence>
<sequence>RRVAPSSSTAHRRRPPPSPPRPPQPTTSPPTAAPSHPSPRIIREEKWQIERPDPPTSGPVATADDRSEGGRHQRAALGRGAAPAGPPGPVLRLLASAGVFSEHTADGGRRRYALGLAWPRLREAVLEPFARAHAGVPAYAYYGLDREANDVMLRAMTGVSEPFMEVLLDGYCPGGWFEGVATLVNVGGSSGACLGIIMRRVPTIRQGVNFDLPDFVAAAPPISVKKVQARGQGSTGRLYLNGKLKCSIRVLTVIREVLKCSGCVLLVILYILYGGYLTAAAITDSNLVS</sequence>
<evidence type="ECO:0000313" key="8">
    <source>
        <dbReference type="Proteomes" id="UP000015105"/>
    </source>
</evidence>
<reference evidence="7" key="3">
    <citation type="journal article" date="2017" name="Nature">
        <title>Genome sequence of the progenitor of the wheat D genome Aegilops tauschii.</title>
        <authorList>
            <person name="Luo M.C."/>
            <person name="Gu Y.Q."/>
            <person name="Puiu D."/>
            <person name="Wang H."/>
            <person name="Twardziok S.O."/>
            <person name="Deal K.R."/>
            <person name="Huo N."/>
            <person name="Zhu T."/>
            <person name="Wang L."/>
            <person name="Wang Y."/>
            <person name="McGuire P.E."/>
            <person name="Liu S."/>
            <person name="Long H."/>
            <person name="Ramasamy R.K."/>
            <person name="Rodriguez J.C."/>
            <person name="Van S.L."/>
            <person name="Yuan L."/>
            <person name="Wang Z."/>
            <person name="Xia Z."/>
            <person name="Xiao L."/>
            <person name="Anderson O.D."/>
            <person name="Ouyang S."/>
            <person name="Liang Y."/>
            <person name="Zimin A.V."/>
            <person name="Pertea G."/>
            <person name="Qi P."/>
            <person name="Bennetzen J.L."/>
            <person name="Dai X."/>
            <person name="Dawson M.W."/>
            <person name="Muller H.G."/>
            <person name="Kugler K."/>
            <person name="Rivarola-Duarte L."/>
            <person name="Spannagl M."/>
            <person name="Mayer K.F.X."/>
            <person name="Lu F.H."/>
            <person name="Bevan M.W."/>
            <person name="Leroy P."/>
            <person name="Li P."/>
            <person name="You F.M."/>
            <person name="Sun Q."/>
            <person name="Liu Z."/>
            <person name="Lyons E."/>
            <person name="Wicker T."/>
            <person name="Salzberg S.L."/>
            <person name="Devos K.M."/>
            <person name="Dvorak J."/>
        </authorList>
    </citation>
    <scope>NUCLEOTIDE SEQUENCE [LARGE SCALE GENOMIC DNA]</scope>
    <source>
        <strain evidence="7">cv. AL8/78</strain>
    </source>
</reference>
<dbReference type="PANTHER" id="PTHR11746">
    <property type="entry name" value="O-METHYLTRANSFERASE"/>
    <property type="match status" value="1"/>
</dbReference>
<dbReference type="STRING" id="200361.A0A453MXV1"/>
<accession>A0A453MXV1</accession>
<protein>
    <recommendedName>
        <fullName evidence="6">O-methyltransferase C-terminal domain-containing protein</fullName>
    </recommendedName>
</protein>
<dbReference type="Proteomes" id="UP000015105">
    <property type="component" value="Chromosome 6D"/>
</dbReference>
<evidence type="ECO:0000256" key="2">
    <source>
        <dbReference type="ARBA" id="ARBA00022679"/>
    </source>
</evidence>
<organism evidence="7 8">
    <name type="scientific">Aegilops tauschii subsp. strangulata</name>
    <name type="common">Goatgrass</name>
    <dbReference type="NCBI Taxonomy" id="200361"/>
    <lineage>
        <taxon>Eukaryota</taxon>
        <taxon>Viridiplantae</taxon>
        <taxon>Streptophyta</taxon>
        <taxon>Embryophyta</taxon>
        <taxon>Tracheophyta</taxon>
        <taxon>Spermatophyta</taxon>
        <taxon>Magnoliopsida</taxon>
        <taxon>Liliopsida</taxon>
        <taxon>Poales</taxon>
        <taxon>Poaceae</taxon>
        <taxon>BOP clade</taxon>
        <taxon>Pooideae</taxon>
        <taxon>Triticodae</taxon>
        <taxon>Triticeae</taxon>
        <taxon>Triticinae</taxon>
        <taxon>Aegilops</taxon>
    </lineage>
</organism>
<name>A0A453MXV1_AEGTS</name>
<keyword evidence="5" id="KW-1133">Transmembrane helix</keyword>
<evidence type="ECO:0000313" key="7">
    <source>
        <dbReference type="EnsemblPlants" id="AET6Gv20141200.3"/>
    </source>
</evidence>
<keyword evidence="2" id="KW-0808">Transferase</keyword>
<dbReference type="Gene3D" id="3.40.50.150">
    <property type="entry name" value="Vaccinia Virus protein VP39"/>
    <property type="match status" value="1"/>
</dbReference>
<keyword evidence="3" id="KW-0949">S-adenosyl-L-methionine</keyword>
<reference evidence="7" key="4">
    <citation type="submission" date="2019-03" db="UniProtKB">
        <authorList>
            <consortium name="EnsemblPlants"/>
        </authorList>
    </citation>
    <scope>IDENTIFICATION</scope>
</reference>
<dbReference type="Pfam" id="PF00891">
    <property type="entry name" value="Methyltransf_2"/>
    <property type="match status" value="1"/>
</dbReference>
<feature type="transmembrane region" description="Helical" evidence="5">
    <location>
        <begin position="263"/>
        <end position="283"/>
    </location>
</feature>
<dbReference type="InterPro" id="IPR029063">
    <property type="entry name" value="SAM-dependent_MTases_sf"/>
</dbReference>
<keyword evidence="8" id="KW-1185">Reference proteome</keyword>
<dbReference type="EnsemblPlants" id="AET6Gv20141200.3">
    <property type="protein sequence ID" value="AET6Gv20141200.3"/>
    <property type="gene ID" value="AET6Gv20141200"/>
</dbReference>
<feature type="compositionally biased region" description="Pro residues" evidence="4">
    <location>
        <begin position="16"/>
        <end position="32"/>
    </location>
</feature>
<feature type="region of interest" description="Disordered" evidence="4">
    <location>
        <begin position="1"/>
        <end position="88"/>
    </location>
</feature>
<evidence type="ECO:0000256" key="4">
    <source>
        <dbReference type="SAM" id="MobiDB-lite"/>
    </source>
</evidence>
<keyword evidence="1" id="KW-0489">Methyltransferase</keyword>
<reference evidence="7" key="5">
    <citation type="journal article" date="2021" name="G3 (Bethesda)">
        <title>Aegilops tauschii genome assembly Aet v5.0 features greater sequence contiguity and improved annotation.</title>
        <authorList>
            <person name="Wang L."/>
            <person name="Zhu T."/>
            <person name="Rodriguez J.C."/>
            <person name="Deal K.R."/>
            <person name="Dubcovsky J."/>
            <person name="McGuire P.E."/>
            <person name="Lux T."/>
            <person name="Spannagl M."/>
            <person name="Mayer K.F.X."/>
            <person name="Baldrich P."/>
            <person name="Meyers B.C."/>
            <person name="Huo N."/>
            <person name="Gu Y.Q."/>
            <person name="Zhou H."/>
            <person name="Devos K.M."/>
            <person name="Bennetzen J.L."/>
            <person name="Unver T."/>
            <person name="Budak H."/>
            <person name="Gulick P.J."/>
            <person name="Galiba G."/>
            <person name="Kalapos B."/>
            <person name="Nelson D.R."/>
            <person name="Li P."/>
            <person name="You F.M."/>
            <person name="Luo M.C."/>
            <person name="Dvorak J."/>
        </authorList>
    </citation>
    <scope>NUCLEOTIDE SEQUENCE [LARGE SCALE GENOMIC DNA]</scope>
    <source>
        <strain evidence="7">cv. AL8/78</strain>
    </source>
</reference>
<dbReference type="GO" id="GO:0032259">
    <property type="term" value="P:methylation"/>
    <property type="evidence" value="ECO:0007669"/>
    <property type="project" value="UniProtKB-KW"/>
</dbReference>
<dbReference type="AlphaFoldDB" id="A0A453MXV1"/>
<evidence type="ECO:0000256" key="1">
    <source>
        <dbReference type="ARBA" id="ARBA00022603"/>
    </source>
</evidence>
<keyword evidence="5" id="KW-0812">Transmembrane</keyword>
<feature type="compositionally biased region" description="Basic and acidic residues" evidence="4">
    <location>
        <begin position="41"/>
        <end position="53"/>
    </location>
</feature>
<proteinExistence type="predicted"/>